<protein>
    <recommendedName>
        <fullName evidence="3">DUF541 domain-containing protein</fullName>
    </recommendedName>
</protein>
<dbReference type="RefSeq" id="WP_179621110.1">
    <property type="nucleotide sequence ID" value="NZ_JACCBW010000004.1"/>
</dbReference>
<dbReference type="Gene3D" id="3.30.70.2970">
    <property type="entry name" value="Protein of unknown function (DUF541), domain 2"/>
    <property type="match status" value="1"/>
</dbReference>
<dbReference type="Gene3D" id="3.30.110.170">
    <property type="entry name" value="Protein of unknown function (DUF541), domain 1"/>
    <property type="match status" value="1"/>
</dbReference>
<dbReference type="GO" id="GO:0006974">
    <property type="term" value="P:DNA damage response"/>
    <property type="evidence" value="ECO:0007669"/>
    <property type="project" value="TreeGrafter"/>
</dbReference>
<comment type="caution">
    <text evidence="1">The sequence shown here is derived from an EMBL/GenBank/DDBJ whole genome shotgun (WGS) entry which is preliminary data.</text>
</comment>
<evidence type="ECO:0000313" key="1">
    <source>
        <dbReference type="EMBL" id="NYE38505.1"/>
    </source>
</evidence>
<evidence type="ECO:0000313" key="2">
    <source>
        <dbReference type="Proteomes" id="UP000549911"/>
    </source>
</evidence>
<accession>A0A7Y9H5X1</accession>
<dbReference type="Pfam" id="PF04402">
    <property type="entry name" value="SIMPL"/>
    <property type="match status" value="1"/>
</dbReference>
<organism evidence="1 2">
    <name type="scientific">Nocardioides cavernae</name>
    <dbReference type="NCBI Taxonomy" id="1921566"/>
    <lineage>
        <taxon>Bacteria</taxon>
        <taxon>Bacillati</taxon>
        <taxon>Actinomycetota</taxon>
        <taxon>Actinomycetes</taxon>
        <taxon>Propionibacteriales</taxon>
        <taxon>Nocardioidaceae</taxon>
        <taxon>Nocardioides</taxon>
    </lineage>
</organism>
<evidence type="ECO:0008006" key="3">
    <source>
        <dbReference type="Google" id="ProtNLM"/>
    </source>
</evidence>
<reference evidence="1 2" key="2">
    <citation type="submission" date="2020-08" db="EMBL/GenBank/DDBJ databases">
        <title>The Agave Microbiome: Exploring the role of microbial communities in plant adaptations to desert environments.</title>
        <authorList>
            <person name="Partida-Martinez L.P."/>
        </authorList>
    </citation>
    <scope>NUCLEOTIDE SEQUENCE [LARGE SCALE GENOMIC DNA]</scope>
    <source>
        <strain evidence="1 2">AT2.17</strain>
    </source>
</reference>
<reference evidence="1 2" key="1">
    <citation type="submission" date="2020-07" db="EMBL/GenBank/DDBJ databases">
        <authorList>
            <person name="Partida-Martinez L."/>
            <person name="Huntemann M."/>
            <person name="Clum A."/>
            <person name="Wang J."/>
            <person name="Palaniappan K."/>
            <person name="Ritter S."/>
            <person name="Chen I.-M."/>
            <person name="Stamatis D."/>
            <person name="Reddy T."/>
            <person name="O'Malley R."/>
            <person name="Daum C."/>
            <person name="Shapiro N."/>
            <person name="Ivanova N."/>
            <person name="Kyrpides N."/>
            <person name="Woyke T."/>
        </authorList>
    </citation>
    <scope>NUCLEOTIDE SEQUENCE [LARGE SCALE GENOMIC DNA]</scope>
    <source>
        <strain evidence="1 2">AT2.17</strain>
    </source>
</reference>
<dbReference type="InterPro" id="IPR052022">
    <property type="entry name" value="26kDa_periplasmic_antigen"/>
</dbReference>
<name>A0A7Y9H5X1_9ACTN</name>
<gene>
    <name evidence="1" type="ORF">F4692_003653</name>
</gene>
<keyword evidence="2" id="KW-1185">Reference proteome</keyword>
<dbReference type="Proteomes" id="UP000549911">
    <property type="component" value="Unassembled WGS sequence"/>
</dbReference>
<sequence length="204" mass="20636">MHTVTVTGTGTSRVAPDTAVVRLAAVGRGSGVAEAFDAMSGAASTIAGVAAAHVEERHVASTGISVWPARDHEGREVGFEARHGYAVGCPDLSVAGELLRRLAAEVGDRLTIEGVGLEVTEDHGAGDKAREAAFHDARDRAAQLARMAGAGLGAVQSIVEGDVGDGPSPMPKVAMARDSAGGIEAGEVSVTTSVTVVWELVSTS</sequence>
<dbReference type="PANTHER" id="PTHR34387:SF2">
    <property type="entry name" value="SLR1258 PROTEIN"/>
    <property type="match status" value="1"/>
</dbReference>
<proteinExistence type="predicted"/>
<dbReference type="AlphaFoldDB" id="A0A7Y9H5X1"/>
<dbReference type="InterPro" id="IPR007497">
    <property type="entry name" value="SIMPL/DUF541"/>
</dbReference>
<dbReference type="PANTHER" id="PTHR34387">
    <property type="entry name" value="SLR1258 PROTEIN"/>
    <property type="match status" value="1"/>
</dbReference>
<dbReference type="EMBL" id="JACCBW010000004">
    <property type="protein sequence ID" value="NYE38505.1"/>
    <property type="molecule type" value="Genomic_DNA"/>
</dbReference>